<dbReference type="GO" id="GO:0051213">
    <property type="term" value="F:dioxygenase activity"/>
    <property type="evidence" value="ECO:0007669"/>
    <property type="project" value="UniProtKB-KW"/>
</dbReference>
<keyword evidence="2" id="KW-0223">Dioxygenase</keyword>
<proteinExistence type="predicted"/>
<reference evidence="2 3" key="1">
    <citation type="submission" date="2023-05" db="EMBL/GenBank/DDBJ databases">
        <title>Novel species of genus Flectobacillus isolated from stream in China.</title>
        <authorList>
            <person name="Lu H."/>
        </authorList>
    </citation>
    <scope>NUCLEOTIDE SEQUENCE [LARGE SCALE GENOMIC DNA]</scope>
    <source>
        <strain evidence="2 3">DC10W</strain>
    </source>
</reference>
<evidence type="ECO:0000313" key="2">
    <source>
        <dbReference type="EMBL" id="MDI9864040.1"/>
    </source>
</evidence>
<gene>
    <name evidence="2" type="ORF">QM480_06885</name>
</gene>
<sequence length="236" mass="27060">MATDTFNQQGFDFITPLYSEVEISDIVNTIEVNTKDKANFRRSNNLFAIRRFLLEVPEVLPLVFTEKLKSILADLLGDNYFLVKSIYFDKPADSNWYVAYHQDLTISVNKKIEAEGFGPWTVKPDNYAVQPPLPILEQMVTLRIHLDDTSAENGALYVIPESHNKGIIRPELIDWSNTSEKVCPVEKGGVMLMKPLLLHSSKRTTNLQPRKVIHLEFANNELPNGLEWAEKWNWKA</sequence>
<evidence type="ECO:0000256" key="1">
    <source>
        <dbReference type="ARBA" id="ARBA00001954"/>
    </source>
</evidence>
<keyword evidence="3" id="KW-1185">Reference proteome</keyword>
<name>A0ABT6YKF8_9BACT</name>
<comment type="caution">
    <text evidence="2">The sequence shown here is derived from an EMBL/GenBank/DDBJ whole genome shotgun (WGS) entry which is preliminary data.</text>
</comment>
<dbReference type="SUPFAM" id="SSF51197">
    <property type="entry name" value="Clavaminate synthase-like"/>
    <property type="match status" value="1"/>
</dbReference>
<dbReference type="InterPro" id="IPR008775">
    <property type="entry name" value="Phytyl_CoA_dOase-like"/>
</dbReference>
<dbReference type="PANTHER" id="PTHR20883:SF48">
    <property type="entry name" value="ECTOINE DIOXYGENASE"/>
    <property type="match status" value="1"/>
</dbReference>
<accession>A0ABT6YKF8</accession>
<dbReference type="EMBL" id="JASHID010000003">
    <property type="protein sequence ID" value="MDI9864040.1"/>
    <property type="molecule type" value="Genomic_DNA"/>
</dbReference>
<comment type="cofactor">
    <cofactor evidence="1">
        <name>Fe(2+)</name>
        <dbReference type="ChEBI" id="CHEBI:29033"/>
    </cofactor>
</comment>
<dbReference type="Proteomes" id="UP001236569">
    <property type="component" value="Unassembled WGS sequence"/>
</dbReference>
<organism evidence="2 3">
    <name type="scientific">Flectobacillus longus</name>
    <dbReference type="NCBI Taxonomy" id="2984207"/>
    <lineage>
        <taxon>Bacteria</taxon>
        <taxon>Pseudomonadati</taxon>
        <taxon>Bacteroidota</taxon>
        <taxon>Cytophagia</taxon>
        <taxon>Cytophagales</taxon>
        <taxon>Flectobacillaceae</taxon>
        <taxon>Flectobacillus</taxon>
    </lineage>
</organism>
<dbReference type="PANTHER" id="PTHR20883">
    <property type="entry name" value="PHYTANOYL-COA DIOXYGENASE DOMAIN CONTAINING 1"/>
    <property type="match status" value="1"/>
</dbReference>
<dbReference type="Gene3D" id="2.60.120.620">
    <property type="entry name" value="q2cbj1_9rhob like domain"/>
    <property type="match status" value="1"/>
</dbReference>
<protein>
    <submittedName>
        <fullName evidence="2">Phytanoyl-CoA dioxygenase family protein</fullName>
    </submittedName>
</protein>
<keyword evidence="2" id="KW-0560">Oxidoreductase</keyword>
<dbReference type="RefSeq" id="WP_283369270.1">
    <property type="nucleotide sequence ID" value="NZ_JASHID010000003.1"/>
</dbReference>
<dbReference type="Pfam" id="PF05721">
    <property type="entry name" value="PhyH"/>
    <property type="match status" value="1"/>
</dbReference>
<evidence type="ECO:0000313" key="3">
    <source>
        <dbReference type="Proteomes" id="UP001236569"/>
    </source>
</evidence>